<evidence type="ECO:0000313" key="2">
    <source>
        <dbReference type="EMBL" id="KAL3726259.1"/>
    </source>
</evidence>
<dbReference type="EMBL" id="JBJKBG010000008">
    <property type="protein sequence ID" value="KAL3726259.1"/>
    <property type="molecule type" value="Genomic_DNA"/>
</dbReference>
<feature type="chain" id="PRO_5044892511" evidence="1">
    <location>
        <begin position="31"/>
        <end position="115"/>
    </location>
</feature>
<reference evidence="2 3" key="1">
    <citation type="submission" date="2024-11" db="EMBL/GenBank/DDBJ databases">
        <title>Chromosome-level genome assembly of Eucalyptus globulus Labill. provides insights into its genome evolution.</title>
        <authorList>
            <person name="Li X."/>
        </authorList>
    </citation>
    <scope>NUCLEOTIDE SEQUENCE [LARGE SCALE GENOMIC DNA]</scope>
    <source>
        <strain evidence="2">CL2024</strain>
        <tissue evidence="2">Fresh tender leaves</tissue>
    </source>
</reference>
<sequence length="115" mass="12003">MASKGGFFFTALNLALVVLLASDGIGRCEAARNLLQLPNIPNLTTLSGGTLPHSCHSQGVTFTPISGAMFPPLPGAMFPGVTFPPLPSFFQISSFLTTTSVPFLPLPCSTYSTSP</sequence>
<evidence type="ECO:0000313" key="3">
    <source>
        <dbReference type="Proteomes" id="UP001634007"/>
    </source>
</evidence>
<protein>
    <submittedName>
        <fullName evidence="2">Uncharacterized protein</fullName>
    </submittedName>
</protein>
<name>A0ABD3JFV5_EUCGL</name>
<organism evidence="2 3">
    <name type="scientific">Eucalyptus globulus</name>
    <name type="common">Tasmanian blue gum</name>
    <dbReference type="NCBI Taxonomy" id="34317"/>
    <lineage>
        <taxon>Eukaryota</taxon>
        <taxon>Viridiplantae</taxon>
        <taxon>Streptophyta</taxon>
        <taxon>Embryophyta</taxon>
        <taxon>Tracheophyta</taxon>
        <taxon>Spermatophyta</taxon>
        <taxon>Magnoliopsida</taxon>
        <taxon>eudicotyledons</taxon>
        <taxon>Gunneridae</taxon>
        <taxon>Pentapetalae</taxon>
        <taxon>rosids</taxon>
        <taxon>malvids</taxon>
        <taxon>Myrtales</taxon>
        <taxon>Myrtaceae</taxon>
        <taxon>Myrtoideae</taxon>
        <taxon>Eucalypteae</taxon>
        <taxon>Eucalyptus</taxon>
    </lineage>
</organism>
<proteinExistence type="predicted"/>
<dbReference type="AlphaFoldDB" id="A0ABD3JFV5"/>
<evidence type="ECO:0000256" key="1">
    <source>
        <dbReference type="SAM" id="SignalP"/>
    </source>
</evidence>
<dbReference type="Proteomes" id="UP001634007">
    <property type="component" value="Unassembled WGS sequence"/>
</dbReference>
<keyword evidence="3" id="KW-1185">Reference proteome</keyword>
<accession>A0ABD3JFV5</accession>
<feature type="signal peptide" evidence="1">
    <location>
        <begin position="1"/>
        <end position="30"/>
    </location>
</feature>
<gene>
    <name evidence="2" type="ORF">ACJRO7_031186</name>
</gene>
<keyword evidence="1" id="KW-0732">Signal</keyword>
<comment type="caution">
    <text evidence="2">The sequence shown here is derived from an EMBL/GenBank/DDBJ whole genome shotgun (WGS) entry which is preliminary data.</text>
</comment>